<feature type="domain" description="HTH LytTR-type" evidence="3">
    <location>
        <begin position="150"/>
        <end position="255"/>
    </location>
</feature>
<dbReference type="Gene3D" id="2.40.50.1020">
    <property type="entry name" value="LytTr DNA-binding domain"/>
    <property type="match status" value="1"/>
</dbReference>
<keyword evidence="5" id="KW-1185">Reference proteome</keyword>
<dbReference type="SMART" id="SM00850">
    <property type="entry name" value="LytTR"/>
    <property type="match status" value="1"/>
</dbReference>
<evidence type="ECO:0000259" key="2">
    <source>
        <dbReference type="PROSITE" id="PS50110"/>
    </source>
</evidence>
<dbReference type="InterPro" id="IPR007492">
    <property type="entry name" value="LytTR_DNA-bd_dom"/>
</dbReference>
<keyword evidence="1" id="KW-0597">Phosphoprotein</keyword>
<dbReference type="InterPro" id="IPR046947">
    <property type="entry name" value="LytR-like"/>
</dbReference>
<reference evidence="4 5" key="1">
    <citation type="submission" date="2019-07" db="EMBL/GenBank/DDBJ databases">
        <title>The draft genome sequence of Aquimarina algiphila M91.</title>
        <authorList>
            <person name="Meng X."/>
        </authorList>
    </citation>
    <scope>NUCLEOTIDE SEQUENCE [LARGE SCALE GENOMIC DNA]</scope>
    <source>
        <strain evidence="4 5">M91</strain>
    </source>
</reference>
<dbReference type="PANTHER" id="PTHR37299:SF1">
    <property type="entry name" value="STAGE 0 SPORULATION PROTEIN A HOMOLOG"/>
    <property type="match status" value="1"/>
</dbReference>
<dbReference type="Pfam" id="PF04397">
    <property type="entry name" value="LytTR"/>
    <property type="match status" value="1"/>
</dbReference>
<dbReference type="PROSITE" id="PS50110">
    <property type="entry name" value="RESPONSE_REGULATORY"/>
    <property type="match status" value="1"/>
</dbReference>
<dbReference type="OrthoDB" id="2168082at2"/>
<dbReference type="InterPro" id="IPR011006">
    <property type="entry name" value="CheY-like_superfamily"/>
</dbReference>
<dbReference type="PROSITE" id="PS50930">
    <property type="entry name" value="HTH_LYTTR"/>
    <property type="match status" value="1"/>
</dbReference>
<dbReference type="RefSeq" id="WP_143915276.1">
    <property type="nucleotide sequence ID" value="NZ_CANMIK010000084.1"/>
</dbReference>
<dbReference type="SUPFAM" id="SSF52172">
    <property type="entry name" value="CheY-like"/>
    <property type="match status" value="1"/>
</dbReference>
<dbReference type="PANTHER" id="PTHR37299">
    <property type="entry name" value="TRANSCRIPTIONAL REGULATOR-RELATED"/>
    <property type="match status" value="1"/>
</dbReference>
<evidence type="ECO:0000313" key="5">
    <source>
        <dbReference type="Proteomes" id="UP000318833"/>
    </source>
</evidence>
<accession>A0A554VRU4</accession>
<dbReference type="Pfam" id="PF00072">
    <property type="entry name" value="Response_reg"/>
    <property type="match status" value="1"/>
</dbReference>
<feature type="modified residue" description="4-aspartylphosphate" evidence="1">
    <location>
        <position position="57"/>
    </location>
</feature>
<proteinExistence type="predicted"/>
<evidence type="ECO:0000259" key="3">
    <source>
        <dbReference type="PROSITE" id="PS50930"/>
    </source>
</evidence>
<name>A0A554VRU4_9FLAO</name>
<sequence>MKIKTVILEDEASAKDHLIKLIKQITPDISVISSLSTVTEALHWFHTQKHPDLIFMDIHLSDGVSFDILEEVEIDVPIIFITAYDEYAIKAFKTTGIDYLLKPITREDLENAIEKFLKNKNKINEEWIIQNLDLAQLIKKPENVQYKKRFLLRSGNSMIPVVIDDIAYFYRDELVFAKLKDKRSIPIDHALNQLQTMVNPEQFIRLNRQLLVNISAIKKLVPSKPGQLSITLSPEYHTEIQLSSERSRWLKLVLS</sequence>
<dbReference type="GO" id="GO:0000156">
    <property type="term" value="F:phosphorelay response regulator activity"/>
    <property type="evidence" value="ECO:0007669"/>
    <property type="project" value="InterPro"/>
</dbReference>
<dbReference type="EMBL" id="VLNR01000002">
    <property type="protein sequence ID" value="TSE11365.1"/>
    <property type="molecule type" value="Genomic_DNA"/>
</dbReference>
<dbReference type="Gene3D" id="3.40.50.2300">
    <property type="match status" value="1"/>
</dbReference>
<evidence type="ECO:0000256" key="1">
    <source>
        <dbReference type="PROSITE-ProRule" id="PRU00169"/>
    </source>
</evidence>
<dbReference type="GO" id="GO:0003677">
    <property type="term" value="F:DNA binding"/>
    <property type="evidence" value="ECO:0007669"/>
    <property type="project" value="InterPro"/>
</dbReference>
<dbReference type="SMART" id="SM00448">
    <property type="entry name" value="REC"/>
    <property type="match status" value="1"/>
</dbReference>
<protein>
    <submittedName>
        <fullName evidence="4">Response regulator transcription factor</fullName>
    </submittedName>
</protein>
<organism evidence="4 5">
    <name type="scientific">Aquimarina algiphila</name>
    <dbReference type="NCBI Taxonomy" id="2047982"/>
    <lineage>
        <taxon>Bacteria</taxon>
        <taxon>Pseudomonadati</taxon>
        <taxon>Bacteroidota</taxon>
        <taxon>Flavobacteriia</taxon>
        <taxon>Flavobacteriales</taxon>
        <taxon>Flavobacteriaceae</taxon>
        <taxon>Aquimarina</taxon>
    </lineage>
</organism>
<comment type="caution">
    <text evidence="4">The sequence shown here is derived from an EMBL/GenBank/DDBJ whole genome shotgun (WGS) entry which is preliminary data.</text>
</comment>
<evidence type="ECO:0000313" key="4">
    <source>
        <dbReference type="EMBL" id="TSE11365.1"/>
    </source>
</evidence>
<dbReference type="Proteomes" id="UP000318833">
    <property type="component" value="Unassembled WGS sequence"/>
</dbReference>
<dbReference type="AlphaFoldDB" id="A0A554VRU4"/>
<dbReference type="InterPro" id="IPR001789">
    <property type="entry name" value="Sig_transdc_resp-reg_receiver"/>
</dbReference>
<feature type="domain" description="Response regulatory" evidence="2">
    <location>
        <begin position="4"/>
        <end position="117"/>
    </location>
</feature>
<gene>
    <name evidence="4" type="ORF">FOF46_01670</name>
</gene>